<protein>
    <submittedName>
        <fullName evidence="2">Sugar phosphate isomerase/epimerase</fullName>
    </submittedName>
</protein>
<dbReference type="InterPro" id="IPR050312">
    <property type="entry name" value="IolE/XylAMocC-like"/>
</dbReference>
<dbReference type="GO" id="GO:0016853">
    <property type="term" value="F:isomerase activity"/>
    <property type="evidence" value="ECO:0007669"/>
    <property type="project" value="UniProtKB-KW"/>
</dbReference>
<dbReference type="Gene3D" id="3.20.20.150">
    <property type="entry name" value="Divalent-metal-dependent TIM barrel enzymes"/>
    <property type="match status" value="1"/>
</dbReference>
<dbReference type="RefSeq" id="WP_250827929.1">
    <property type="nucleotide sequence ID" value="NZ_JAMOIL010000018.1"/>
</dbReference>
<sequence>MAFGQLAPSADRGPSVEQGAAFVQAVGHPNGGLLVDVHQAVRGGSTWASLAHAIDPAYLRAVELSDGPVQPPSDLSVPEEAMHARSLPGQGEWDLAGFVATMRERGFTGPWAVEMCSPSFRALPVREALRRAAGATLSVL</sequence>
<keyword evidence="2" id="KW-0413">Isomerase</keyword>
<dbReference type="PANTHER" id="PTHR12110">
    <property type="entry name" value="HYDROXYPYRUVATE ISOMERASE"/>
    <property type="match status" value="1"/>
</dbReference>
<organism evidence="2 3">
    <name type="scientific">Nocardioides bruguierae</name>
    <dbReference type="NCBI Taxonomy" id="2945102"/>
    <lineage>
        <taxon>Bacteria</taxon>
        <taxon>Bacillati</taxon>
        <taxon>Actinomycetota</taxon>
        <taxon>Actinomycetes</taxon>
        <taxon>Propionibacteriales</taxon>
        <taxon>Nocardioidaceae</taxon>
        <taxon>Nocardioides</taxon>
    </lineage>
</organism>
<dbReference type="SUPFAM" id="SSF51658">
    <property type="entry name" value="Xylose isomerase-like"/>
    <property type="match status" value="1"/>
</dbReference>
<dbReference type="InterPro" id="IPR013022">
    <property type="entry name" value="Xyl_isomerase-like_TIM-brl"/>
</dbReference>
<accession>A0A9X2D970</accession>
<reference evidence="2" key="1">
    <citation type="submission" date="2022-05" db="EMBL/GenBank/DDBJ databases">
        <authorList>
            <person name="Tuo L."/>
        </authorList>
    </citation>
    <scope>NUCLEOTIDE SEQUENCE</scope>
    <source>
        <strain evidence="2">BSK12Z-4</strain>
    </source>
</reference>
<name>A0A9X2D970_9ACTN</name>
<dbReference type="EMBL" id="JAMOIL010000018">
    <property type="protein sequence ID" value="MCM0621470.1"/>
    <property type="molecule type" value="Genomic_DNA"/>
</dbReference>
<evidence type="ECO:0000313" key="2">
    <source>
        <dbReference type="EMBL" id="MCM0621470.1"/>
    </source>
</evidence>
<dbReference type="AlphaFoldDB" id="A0A9X2D970"/>
<evidence type="ECO:0000259" key="1">
    <source>
        <dbReference type="Pfam" id="PF01261"/>
    </source>
</evidence>
<evidence type="ECO:0000313" key="3">
    <source>
        <dbReference type="Proteomes" id="UP001139485"/>
    </source>
</evidence>
<dbReference type="PANTHER" id="PTHR12110:SF48">
    <property type="entry name" value="BLL3656 PROTEIN"/>
    <property type="match status" value="1"/>
</dbReference>
<gene>
    <name evidence="2" type="ORF">M8330_14340</name>
</gene>
<dbReference type="InterPro" id="IPR036237">
    <property type="entry name" value="Xyl_isomerase-like_sf"/>
</dbReference>
<proteinExistence type="predicted"/>
<keyword evidence="3" id="KW-1185">Reference proteome</keyword>
<dbReference type="Proteomes" id="UP001139485">
    <property type="component" value="Unassembled WGS sequence"/>
</dbReference>
<feature type="domain" description="Xylose isomerase-like TIM barrel" evidence="1">
    <location>
        <begin position="13"/>
        <end position="130"/>
    </location>
</feature>
<dbReference type="Pfam" id="PF01261">
    <property type="entry name" value="AP_endonuc_2"/>
    <property type="match status" value="1"/>
</dbReference>
<comment type="caution">
    <text evidence="2">The sequence shown here is derived from an EMBL/GenBank/DDBJ whole genome shotgun (WGS) entry which is preliminary data.</text>
</comment>